<dbReference type="Pfam" id="PF03839">
    <property type="entry name" value="Sec62"/>
    <property type="match status" value="1"/>
</dbReference>
<feature type="transmembrane region" description="Helical" evidence="12">
    <location>
        <begin position="243"/>
        <end position="263"/>
    </location>
</feature>
<feature type="compositionally biased region" description="Pro residues" evidence="11">
    <location>
        <begin position="1"/>
        <end position="10"/>
    </location>
</feature>
<dbReference type="Proteomes" id="UP000664534">
    <property type="component" value="Unassembled WGS sequence"/>
</dbReference>
<keyword evidence="5 12" id="KW-0812">Transmembrane</keyword>
<keyword evidence="14" id="KW-1185">Reference proteome</keyword>
<evidence type="ECO:0000256" key="8">
    <source>
        <dbReference type="ARBA" id="ARBA00022989"/>
    </source>
</evidence>
<feature type="region of interest" description="Disordered" evidence="11">
    <location>
        <begin position="68"/>
        <end position="103"/>
    </location>
</feature>
<dbReference type="PANTHER" id="PTHR12443:SF9">
    <property type="entry name" value="TRANSLOCATION PROTEIN SEC62"/>
    <property type="match status" value="1"/>
</dbReference>
<evidence type="ECO:0000256" key="2">
    <source>
        <dbReference type="ARBA" id="ARBA00010604"/>
    </source>
</evidence>
<dbReference type="GO" id="GO:0031204">
    <property type="term" value="P:post-translational protein targeting to membrane, translocation"/>
    <property type="evidence" value="ECO:0007669"/>
    <property type="project" value="TreeGrafter"/>
</dbReference>
<comment type="subcellular location">
    <subcellularLocation>
        <location evidence="1">Endoplasmic reticulum membrane</location>
        <topology evidence="1">Multi-pass membrane protein</topology>
    </subcellularLocation>
</comment>
<evidence type="ECO:0000256" key="9">
    <source>
        <dbReference type="ARBA" id="ARBA00023010"/>
    </source>
</evidence>
<keyword evidence="4" id="KW-0813">Transport</keyword>
<gene>
    <name evidence="13" type="primary">SEC62</name>
    <name evidence="13" type="ORF">IMSHALPRED_010616</name>
</gene>
<evidence type="ECO:0000256" key="11">
    <source>
        <dbReference type="SAM" id="MobiDB-lite"/>
    </source>
</evidence>
<feature type="compositionally biased region" description="Low complexity" evidence="11">
    <location>
        <begin position="35"/>
        <end position="47"/>
    </location>
</feature>
<dbReference type="OrthoDB" id="200187at2759"/>
<proteinExistence type="inferred from homology"/>
<feature type="compositionally biased region" description="Basic and acidic residues" evidence="11">
    <location>
        <begin position="341"/>
        <end position="352"/>
    </location>
</feature>
<reference evidence="13" key="1">
    <citation type="submission" date="2021-03" db="EMBL/GenBank/DDBJ databases">
        <authorList>
            <person name="Tagirdzhanova G."/>
        </authorList>
    </citation>
    <scope>NUCLEOTIDE SEQUENCE</scope>
</reference>
<dbReference type="InterPro" id="IPR004728">
    <property type="entry name" value="Sec62"/>
</dbReference>
<protein>
    <recommendedName>
        <fullName evidence="3">Translocation protein SEC62</fullName>
    </recommendedName>
</protein>
<evidence type="ECO:0000256" key="5">
    <source>
        <dbReference type="ARBA" id="ARBA00022692"/>
    </source>
</evidence>
<dbReference type="NCBIfam" id="TIGR00869">
    <property type="entry name" value="sec62"/>
    <property type="match status" value="1"/>
</dbReference>
<comment type="caution">
    <text evidence="13">The sequence shown here is derived from an EMBL/GenBank/DDBJ whole genome shotgun (WGS) entry which is preliminary data.</text>
</comment>
<feature type="region of interest" description="Disordered" evidence="11">
    <location>
        <begin position="331"/>
        <end position="386"/>
    </location>
</feature>
<keyword evidence="8 12" id="KW-1133">Transmembrane helix</keyword>
<keyword evidence="6" id="KW-0256">Endoplasmic reticulum</keyword>
<evidence type="ECO:0000313" key="13">
    <source>
        <dbReference type="EMBL" id="CAF9911887.1"/>
    </source>
</evidence>
<keyword evidence="7" id="KW-0653">Protein transport</keyword>
<dbReference type="InterPro" id="IPR011553">
    <property type="entry name" value="Sec62_asco"/>
</dbReference>
<dbReference type="AlphaFoldDB" id="A0A8H3I1W9"/>
<dbReference type="GO" id="GO:0005789">
    <property type="term" value="C:endoplasmic reticulum membrane"/>
    <property type="evidence" value="ECO:0007669"/>
    <property type="project" value="UniProtKB-SubCell"/>
</dbReference>
<feature type="compositionally biased region" description="Low complexity" evidence="11">
    <location>
        <begin position="11"/>
        <end position="26"/>
    </location>
</feature>
<organism evidence="13 14">
    <name type="scientific">Imshaugia aleurites</name>
    <dbReference type="NCBI Taxonomy" id="172621"/>
    <lineage>
        <taxon>Eukaryota</taxon>
        <taxon>Fungi</taxon>
        <taxon>Dikarya</taxon>
        <taxon>Ascomycota</taxon>
        <taxon>Pezizomycotina</taxon>
        <taxon>Lecanoromycetes</taxon>
        <taxon>OSLEUM clade</taxon>
        <taxon>Lecanoromycetidae</taxon>
        <taxon>Lecanorales</taxon>
        <taxon>Lecanorineae</taxon>
        <taxon>Parmeliaceae</taxon>
        <taxon>Imshaugia</taxon>
    </lineage>
</organism>
<evidence type="ECO:0000256" key="6">
    <source>
        <dbReference type="ARBA" id="ARBA00022824"/>
    </source>
</evidence>
<keyword evidence="9" id="KW-0811">Translocation</keyword>
<feature type="transmembrane region" description="Helical" evidence="12">
    <location>
        <begin position="269"/>
        <end position="301"/>
    </location>
</feature>
<evidence type="ECO:0000313" key="14">
    <source>
        <dbReference type="Proteomes" id="UP000664534"/>
    </source>
</evidence>
<sequence length="386" mass="43305">MSGPPAPGQQPSPQQLAAIQQQIAAEAQRRGMTPQQLQAQQRQQVQAEADKAGLTFDQYINKLKQQAFENHQRQQQMAQQQAQTLAAQPPGQPQMQGQQGQQVPITPGAPDPRALALAKWLRGQDLKPRTCILNGQRKDMFKVKRALRAIDSPAYTKARSKNPLLPEITAATPKAEIFKLLPLSLLALRVSKSDPHEGHGHAPSKPQKRIKGLWTVKIEQQQDINDDLHYVWLYEGPQWRTKLYAVGALILIMTVVMFPLWPIKLRIGVWYLSMGFLGLIGLFFAMAIVRLILFCVTVFTVPPGLWLYPNLFEDVGFFDSFRPIWGWQEDKKAKKVKKSKKGESKEKSDAKSIEPSPSTHSGGTTNGQVSKRHAHAAPRVEEVEDK</sequence>
<accession>A0A8H3I1W9</accession>
<feature type="compositionally biased region" description="Low complexity" evidence="11">
    <location>
        <begin position="73"/>
        <end position="102"/>
    </location>
</feature>
<name>A0A8H3I1W9_9LECA</name>
<comment type="similarity">
    <text evidence="2">Belongs to the SEC62 family.</text>
</comment>
<dbReference type="EMBL" id="CAJPDT010000009">
    <property type="protein sequence ID" value="CAF9911887.1"/>
    <property type="molecule type" value="Genomic_DNA"/>
</dbReference>
<evidence type="ECO:0000256" key="4">
    <source>
        <dbReference type="ARBA" id="ARBA00022448"/>
    </source>
</evidence>
<keyword evidence="10 12" id="KW-0472">Membrane</keyword>
<evidence type="ECO:0000256" key="10">
    <source>
        <dbReference type="ARBA" id="ARBA00023136"/>
    </source>
</evidence>
<evidence type="ECO:0000256" key="7">
    <source>
        <dbReference type="ARBA" id="ARBA00022927"/>
    </source>
</evidence>
<feature type="compositionally biased region" description="Polar residues" evidence="11">
    <location>
        <begin position="355"/>
        <end position="369"/>
    </location>
</feature>
<feature type="region of interest" description="Disordered" evidence="11">
    <location>
        <begin position="1"/>
        <end position="48"/>
    </location>
</feature>
<evidence type="ECO:0000256" key="12">
    <source>
        <dbReference type="SAM" id="Phobius"/>
    </source>
</evidence>
<dbReference type="PANTHER" id="PTHR12443">
    <property type="entry name" value="TRANSLOCATION PROTEIN SEC62"/>
    <property type="match status" value="1"/>
</dbReference>
<evidence type="ECO:0000256" key="3">
    <source>
        <dbReference type="ARBA" id="ARBA00021257"/>
    </source>
</evidence>
<evidence type="ECO:0000256" key="1">
    <source>
        <dbReference type="ARBA" id="ARBA00004477"/>
    </source>
</evidence>